<protein>
    <submittedName>
        <fullName evidence="1">Uncharacterized protein</fullName>
    </submittedName>
</protein>
<organism evidence="1 2">
    <name type="scientific">Suillus luteus UH-Slu-Lm8-n1</name>
    <dbReference type="NCBI Taxonomy" id="930992"/>
    <lineage>
        <taxon>Eukaryota</taxon>
        <taxon>Fungi</taxon>
        <taxon>Dikarya</taxon>
        <taxon>Basidiomycota</taxon>
        <taxon>Agaricomycotina</taxon>
        <taxon>Agaricomycetes</taxon>
        <taxon>Agaricomycetidae</taxon>
        <taxon>Boletales</taxon>
        <taxon>Suillineae</taxon>
        <taxon>Suillaceae</taxon>
        <taxon>Suillus</taxon>
    </lineage>
</organism>
<gene>
    <name evidence="1" type="ORF">CY34DRAFT_15268</name>
</gene>
<dbReference type="EMBL" id="KN835411">
    <property type="protein sequence ID" value="KIK38104.1"/>
    <property type="molecule type" value="Genomic_DNA"/>
</dbReference>
<sequence>MAFMYPAKCPPPFDYPPTGPALISLPRPIISRPTTHNPVYPPLKLVLSLGQPQPSLSSTQARTIWS</sequence>
<keyword evidence="2" id="KW-1185">Reference proteome</keyword>
<evidence type="ECO:0000313" key="2">
    <source>
        <dbReference type="Proteomes" id="UP000054485"/>
    </source>
</evidence>
<dbReference type="HOGENOM" id="CLU_2832884_0_0_1"/>
<evidence type="ECO:0000313" key="1">
    <source>
        <dbReference type="EMBL" id="KIK38104.1"/>
    </source>
</evidence>
<dbReference type="AlphaFoldDB" id="A0A0D0AJ06"/>
<reference evidence="2" key="2">
    <citation type="submission" date="2015-01" db="EMBL/GenBank/DDBJ databases">
        <title>Evolutionary Origins and Diversification of the Mycorrhizal Mutualists.</title>
        <authorList>
            <consortium name="DOE Joint Genome Institute"/>
            <consortium name="Mycorrhizal Genomics Consortium"/>
            <person name="Kohler A."/>
            <person name="Kuo A."/>
            <person name="Nagy L.G."/>
            <person name="Floudas D."/>
            <person name="Copeland A."/>
            <person name="Barry K.W."/>
            <person name="Cichocki N."/>
            <person name="Veneault-Fourrey C."/>
            <person name="LaButti K."/>
            <person name="Lindquist E.A."/>
            <person name="Lipzen A."/>
            <person name="Lundell T."/>
            <person name="Morin E."/>
            <person name="Murat C."/>
            <person name="Riley R."/>
            <person name="Ohm R."/>
            <person name="Sun H."/>
            <person name="Tunlid A."/>
            <person name="Henrissat B."/>
            <person name="Grigoriev I.V."/>
            <person name="Hibbett D.S."/>
            <person name="Martin F."/>
        </authorList>
    </citation>
    <scope>NUCLEOTIDE SEQUENCE [LARGE SCALE GENOMIC DNA]</scope>
    <source>
        <strain evidence="2">UH-Slu-Lm8-n1</strain>
    </source>
</reference>
<name>A0A0D0AJ06_9AGAM</name>
<reference evidence="1 2" key="1">
    <citation type="submission" date="2014-04" db="EMBL/GenBank/DDBJ databases">
        <authorList>
            <consortium name="DOE Joint Genome Institute"/>
            <person name="Kuo A."/>
            <person name="Ruytinx J."/>
            <person name="Rineau F."/>
            <person name="Colpaert J."/>
            <person name="Kohler A."/>
            <person name="Nagy L.G."/>
            <person name="Floudas D."/>
            <person name="Copeland A."/>
            <person name="Barry K.W."/>
            <person name="Cichocki N."/>
            <person name="Veneault-Fourrey C."/>
            <person name="LaButti K."/>
            <person name="Lindquist E.A."/>
            <person name="Lipzen A."/>
            <person name="Lundell T."/>
            <person name="Morin E."/>
            <person name="Murat C."/>
            <person name="Sun H."/>
            <person name="Tunlid A."/>
            <person name="Henrissat B."/>
            <person name="Grigoriev I.V."/>
            <person name="Hibbett D.S."/>
            <person name="Martin F."/>
            <person name="Nordberg H.P."/>
            <person name="Cantor M.N."/>
            <person name="Hua S.X."/>
        </authorList>
    </citation>
    <scope>NUCLEOTIDE SEQUENCE [LARGE SCALE GENOMIC DNA]</scope>
    <source>
        <strain evidence="1 2">UH-Slu-Lm8-n1</strain>
    </source>
</reference>
<dbReference type="Proteomes" id="UP000054485">
    <property type="component" value="Unassembled WGS sequence"/>
</dbReference>
<proteinExistence type="predicted"/>
<accession>A0A0D0AJ06</accession>
<dbReference type="InParanoid" id="A0A0D0AJ06"/>